<evidence type="ECO:0000313" key="1">
    <source>
        <dbReference type="EMBL" id="KAA6372805.1"/>
    </source>
</evidence>
<name>A0A5J4USS2_9EUKA</name>
<gene>
    <name evidence="1" type="ORF">EZS28_031669</name>
</gene>
<accession>A0A5J4USS2</accession>
<reference evidence="1 2" key="1">
    <citation type="submission" date="2019-03" db="EMBL/GenBank/DDBJ databases">
        <title>Single cell metagenomics reveals metabolic interactions within the superorganism composed of flagellate Streblomastix strix and complex community of Bacteroidetes bacteria on its surface.</title>
        <authorList>
            <person name="Treitli S.C."/>
            <person name="Kolisko M."/>
            <person name="Husnik F."/>
            <person name="Keeling P."/>
            <person name="Hampl V."/>
        </authorList>
    </citation>
    <scope>NUCLEOTIDE SEQUENCE [LARGE SCALE GENOMIC DNA]</scope>
    <source>
        <strain evidence="1">ST1C</strain>
    </source>
</reference>
<proteinExistence type="predicted"/>
<dbReference type="AlphaFoldDB" id="A0A5J4USS2"/>
<comment type="caution">
    <text evidence="1">The sequence shown here is derived from an EMBL/GenBank/DDBJ whole genome shotgun (WGS) entry which is preliminary data.</text>
</comment>
<dbReference type="EMBL" id="SNRW01013274">
    <property type="protein sequence ID" value="KAA6372805.1"/>
    <property type="molecule type" value="Genomic_DNA"/>
</dbReference>
<organism evidence="1 2">
    <name type="scientific">Streblomastix strix</name>
    <dbReference type="NCBI Taxonomy" id="222440"/>
    <lineage>
        <taxon>Eukaryota</taxon>
        <taxon>Metamonada</taxon>
        <taxon>Preaxostyla</taxon>
        <taxon>Oxymonadida</taxon>
        <taxon>Streblomastigidae</taxon>
        <taxon>Streblomastix</taxon>
    </lineage>
</organism>
<evidence type="ECO:0000313" key="2">
    <source>
        <dbReference type="Proteomes" id="UP000324800"/>
    </source>
</evidence>
<protein>
    <submittedName>
        <fullName evidence="1">Uncharacterized protein</fullName>
    </submittedName>
</protein>
<dbReference type="Proteomes" id="UP000324800">
    <property type="component" value="Unassembled WGS sequence"/>
</dbReference>
<sequence>MENRKIKLQNLKQQLERERLENLQKILFFSNRLSLPSIPGSEDEMKKKADEMKLQNVYDIQYLLNIQYNEK</sequence>